<dbReference type="PANTHER" id="PTHR33710">
    <property type="entry name" value="BNAC02G09200D PROTEIN"/>
    <property type="match status" value="1"/>
</dbReference>
<keyword evidence="2" id="KW-1185">Reference proteome</keyword>
<dbReference type="SUPFAM" id="SSF56219">
    <property type="entry name" value="DNase I-like"/>
    <property type="match status" value="1"/>
</dbReference>
<feature type="non-terminal residue" evidence="1">
    <location>
        <position position="1"/>
    </location>
</feature>
<dbReference type="PANTHER" id="PTHR33710:SF62">
    <property type="entry name" value="DUF4283 DOMAIN PROTEIN"/>
    <property type="match status" value="1"/>
</dbReference>
<sequence>NLPWMLCGDFNKIMYYFEKKKGLPRDKRRIELFQTVLKECQLVDVGYSRPWFTWEKENLPETNIREWLDRGMANDGMMTLFPNMRVLHLP</sequence>
<evidence type="ECO:0008006" key="3">
    <source>
        <dbReference type="Google" id="ProtNLM"/>
    </source>
</evidence>
<evidence type="ECO:0000313" key="1">
    <source>
        <dbReference type="EMBL" id="KAB2084648.1"/>
    </source>
</evidence>
<gene>
    <name evidence="1" type="ORF">ES319_A05G348100v1</name>
</gene>
<protein>
    <recommendedName>
        <fullName evidence="3">Endonuclease/exonuclease/phosphatase domain-containing protein</fullName>
    </recommendedName>
</protein>
<dbReference type="EMBL" id="CM018206">
    <property type="protein sequence ID" value="KAB2084648.1"/>
    <property type="molecule type" value="Genomic_DNA"/>
</dbReference>
<dbReference type="Proteomes" id="UP000327439">
    <property type="component" value="Chromosome A05"/>
</dbReference>
<dbReference type="Gene3D" id="3.60.10.10">
    <property type="entry name" value="Endonuclease/exonuclease/phosphatase"/>
    <property type="match status" value="1"/>
</dbReference>
<evidence type="ECO:0000313" key="2">
    <source>
        <dbReference type="Proteomes" id="UP000327439"/>
    </source>
</evidence>
<organism evidence="1 2">
    <name type="scientific">Gossypium barbadense</name>
    <name type="common">Sea Island cotton</name>
    <name type="synonym">Hibiscus barbadensis</name>
    <dbReference type="NCBI Taxonomy" id="3634"/>
    <lineage>
        <taxon>Eukaryota</taxon>
        <taxon>Viridiplantae</taxon>
        <taxon>Streptophyta</taxon>
        <taxon>Embryophyta</taxon>
        <taxon>Tracheophyta</taxon>
        <taxon>Spermatophyta</taxon>
        <taxon>Magnoliopsida</taxon>
        <taxon>eudicotyledons</taxon>
        <taxon>Gunneridae</taxon>
        <taxon>Pentapetalae</taxon>
        <taxon>rosids</taxon>
        <taxon>malvids</taxon>
        <taxon>Malvales</taxon>
        <taxon>Malvaceae</taxon>
        <taxon>Malvoideae</taxon>
        <taxon>Gossypium</taxon>
    </lineage>
</organism>
<dbReference type="AlphaFoldDB" id="A0A5J5VWR7"/>
<name>A0A5J5VWR7_GOSBA</name>
<reference evidence="2" key="1">
    <citation type="journal article" date="2020" name="Nat. Genet.">
        <title>Genomic diversifications of five Gossypium allopolyploid species and their impact on cotton improvement.</title>
        <authorList>
            <person name="Chen Z.J."/>
            <person name="Sreedasyam A."/>
            <person name="Ando A."/>
            <person name="Song Q."/>
            <person name="De Santiago L.M."/>
            <person name="Hulse-Kemp A.M."/>
            <person name="Ding M."/>
            <person name="Ye W."/>
            <person name="Kirkbride R.C."/>
            <person name="Jenkins J."/>
            <person name="Plott C."/>
            <person name="Lovell J."/>
            <person name="Lin Y.M."/>
            <person name="Vaughn R."/>
            <person name="Liu B."/>
            <person name="Simpson S."/>
            <person name="Scheffler B.E."/>
            <person name="Wen L."/>
            <person name="Saski C.A."/>
            <person name="Grover C.E."/>
            <person name="Hu G."/>
            <person name="Conover J.L."/>
            <person name="Carlson J.W."/>
            <person name="Shu S."/>
            <person name="Boston L.B."/>
            <person name="Williams M."/>
            <person name="Peterson D.G."/>
            <person name="McGee K."/>
            <person name="Jones D.C."/>
            <person name="Wendel J.F."/>
            <person name="Stelly D.M."/>
            <person name="Grimwood J."/>
            <person name="Schmutz J."/>
        </authorList>
    </citation>
    <scope>NUCLEOTIDE SEQUENCE [LARGE SCALE GENOMIC DNA]</scope>
    <source>
        <strain evidence="2">cv. 3-79</strain>
    </source>
</reference>
<accession>A0A5J5VWR7</accession>
<proteinExistence type="predicted"/>
<dbReference type="OrthoDB" id="1750221at2759"/>
<dbReference type="InterPro" id="IPR036691">
    <property type="entry name" value="Endo/exonu/phosph_ase_sf"/>
</dbReference>